<name>A0A061QJM6_9CHLO</name>
<dbReference type="AlphaFoldDB" id="A0A061QJM6"/>
<feature type="non-terminal residue" evidence="1">
    <location>
        <position position="95"/>
    </location>
</feature>
<gene>
    <name evidence="1" type="ORF">TSPGSL018_27821</name>
</gene>
<proteinExistence type="predicted"/>
<organism evidence="1">
    <name type="scientific">Tetraselmis sp. GSL018</name>
    <dbReference type="NCBI Taxonomy" id="582737"/>
    <lineage>
        <taxon>Eukaryota</taxon>
        <taxon>Viridiplantae</taxon>
        <taxon>Chlorophyta</taxon>
        <taxon>core chlorophytes</taxon>
        <taxon>Chlorodendrophyceae</taxon>
        <taxon>Chlorodendrales</taxon>
        <taxon>Chlorodendraceae</taxon>
        <taxon>Tetraselmis</taxon>
    </lineage>
</organism>
<reference evidence="1" key="1">
    <citation type="submission" date="2014-05" db="EMBL/GenBank/DDBJ databases">
        <title>The transcriptome of the halophilic microalga Tetraselmis sp. GSL018 isolated from the Great Salt Lake, Utah.</title>
        <authorList>
            <person name="Jinkerson R.E."/>
            <person name="D'Adamo S."/>
            <person name="Posewitz M.C."/>
        </authorList>
    </citation>
    <scope>NUCLEOTIDE SEQUENCE</scope>
    <source>
        <strain evidence="1">GSL018</strain>
    </source>
</reference>
<protein>
    <submittedName>
        <fullName evidence="1">Uncharacterized protein</fullName>
    </submittedName>
</protein>
<sequence length="95" mass="10435">MAIRDRMPVPAIFRSGVCSRSPKLALGLHPWQVFRATGKQACLSAMGTDWVGPAIQKCCAQSRMGWSTVRQPVRMAGMRGIAQLRKVSEDAPLPR</sequence>
<evidence type="ECO:0000313" key="1">
    <source>
        <dbReference type="EMBL" id="JAC60857.1"/>
    </source>
</evidence>
<dbReference type="EMBL" id="GBEZ01026346">
    <property type="protein sequence ID" value="JAC60857.1"/>
    <property type="molecule type" value="Transcribed_RNA"/>
</dbReference>
<accession>A0A061QJM6</accession>